<gene>
    <name evidence="3" type="ORF">ACFQ24_05755</name>
</gene>
<dbReference type="PANTHER" id="PTHR31302">
    <property type="entry name" value="TRANSMEMBRANE PROTEIN WITH METALLOPHOSPHOESTERASE DOMAIN-RELATED"/>
    <property type="match status" value="1"/>
</dbReference>
<evidence type="ECO:0000313" key="3">
    <source>
        <dbReference type="EMBL" id="MFD1104377.1"/>
    </source>
</evidence>
<keyword evidence="4" id="KW-1185">Reference proteome</keyword>
<name>A0ABW3P210_9SPHN</name>
<dbReference type="PANTHER" id="PTHR31302:SF31">
    <property type="entry name" value="PHOSPHODIESTERASE YAEI"/>
    <property type="match status" value="1"/>
</dbReference>
<evidence type="ECO:0000256" key="1">
    <source>
        <dbReference type="ARBA" id="ARBA00022723"/>
    </source>
</evidence>
<evidence type="ECO:0000313" key="4">
    <source>
        <dbReference type="Proteomes" id="UP001597203"/>
    </source>
</evidence>
<keyword evidence="2" id="KW-0378">Hydrolase</keyword>
<dbReference type="RefSeq" id="WP_380909625.1">
    <property type="nucleotide sequence ID" value="NZ_JBHTLS010000095.1"/>
</dbReference>
<keyword evidence="1" id="KW-0479">Metal-binding</keyword>
<dbReference type="InterPro" id="IPR029052">
    <property type="entry name" value="Metallo-depent_PP-like"/>
</dbReference>
<proteinExistence type="predicted"/>
<organism evidence="3 4">
    <name type="scientific">Sphingobium olei</name>
    <dbReference type="NCBI Taxonomy" id="420955"/>
    <lineage>
        <taxon>Bacteria</taxon>
        <taxon>Pseudomonadati</taxon>
        <taxon>Pseudomonadota</taxon>
        <taxon>Alphaproteobacteria</taxon>
        <taxon>Sphingomonadales</taxon>
        <taxon>Sphingomonadaceae</taxon>
        <taxon>Sphingobium</taxon>
    </lineage>
</organism>
<evidence type="ECO:0008006" key="5">
    <source>
        <dbReference type="Google" id="ProtNLM"/>
    </source>
</evidence>
<dbReference type="InterPro" id="IPR051158">
    <property type="entry name" value="Metallophosphoesterase_sf"/>
</dbReference>
<reference evidence="4" key="1">
    <citation type="journal article" date="2019" name="Int. J. Syst. Evol. Microbiol.">
        <title>The Global Catalogue of Microorganisms (GCM) 10K type strain sequencing project: providing services to taxonomists for standard genome sequencing and annotation.</title>
        <authorList>
            <consortium name="The Broad Institute Genomics Platform"/>
            <consortium name="The Broad Institute Genome Sequencing Center for Infectious Disease"/>
            <person name="Wu L."/>
            <person name="Ma J."/>
        </authorList>
    </citation>
    <scope>NUCLEOTIDE SEQUENCE [LARGE SCALE GENOMIC DNA]</scope>
    <source>
        <strain evidence="4">CCUG 54329</strain>
    </source>
</reference>
<comment type="caution">
    <text evidence="3">The sequence shown here is derived from an EMBL/GenBank/DDBJ whole genome shotgun (WGS) entry which is preliminary data.</text>
</comment>
<dbReference type="SUPFAM" id="SSF56300">
    <property type="entry name" value="Metallo-dependent phosphatases"/>
    <property type="match status" value="1"/>
</dbReference>
<protein>
    <recommendedName>
        <fullName evidence="5">Calcineurin-like phosphoesterase domain-containing protein</fullName>
    </recommendedName>
</protein>
<dbReference type="EMBL" id="JBHTLS010000095">
    <property type="protein sequence ID" value="MFD1104377.1"/>
    <property type="molecule type" value="Genomic_DNA"/>
</dbReference>
<dbReference type="Proteomes" id="UP001597203">
    <property type="component" value="Unassembled WGS sequence"/>
</dbReference>
<accession>A0ABW3P210</accession>
<sequence length="130" mass="13879">MTVLGNHDYWTAPRGVREALNKAGIVVLENQAVRRGPLAIVGIGDRFSTHDDTVSSLTAARGIGGVPIVLTHSPDIVPDLPAGLPLVLAGHTHCGQVVLPWIGPLLMRAPKDHWRQLYKGSNPAEGEMTP</sequence>
<evidence type="ECO:0000256" key="2">
    <source>
        <dbReference type="ARBA" id="ARBA00022801"/>
    </source>
</evidence>